<dbReference type="SUPFAM" id="SSF56784">
    <property type="entry name" value="HAD-like"/>
    <property type="match status" value="1"/>
</dbReference>
<dbReference type="Pfam" id="PF21211">
    <property type="entry name" value="FkbH_N"/>
    <property type="match status" value="1"/>
</dbReference>
<dbReference type="EMBL" id="FQXK01000010">
    <property type="protein sequence ID" value="SHI03499.1"/>
    <property type="molecule type" value="Genomic_DNA"/>
</dbReference>
<dbReference type="GeneID" id="89511417"/>
<dbReference type="NCBIfam" id="TIGR01686">
    <property type="entry name" value="FkbH"/>
    <property type="match status" value="1"/>
</dbReference>
<dbReference type="Proteomes" id="UP000184278">
    <property type="component" value="Unassembled WGS sequence"/>
</dbReference>
<evidence type="ECO:0000259" key="1">
    <source>
        <dbReference type="Pfam" id="PF21211"/>
    </source>
</evidence>
<reference evidence="3" key="1">
    <citation type="submission" date="2016-11" db="EMBL/GenBank/DDBJ databases">
        <authorList>
            <person name="Varghese N."/>
            <person name="Submissions S."/>
        </authorList>
    </citation>
    <scope>NUCLEOTIDE SEQUENCE [LARGE SCALE GENOMIC DNA]</scope>
    <source>
        <strain evidence="3">DSM 3071</strain>
    </source>
</reference>
<dbReference type="InterPro" id="IPR049369">
    <property type="entry name" value="BF1531-like_N"/>
</dbReference>
<accession>A0A1M5XUT7</accession>
<evidence type="ECO:0000313" key="2">
    <source>
        <dbReference type="EMBL" id="SHI03499.1"/>
    </source>
</evidence>
<gene>
    <name evidence="2" type="ORF">SAMN02745229_01334</name>
</gene>
<dbReference type="InterPro" id="IPR023214">
    <property type="entry name" value="HAD_sf"/>
</dbReference>
<sequence>MKELEYPFDSAYILKRSKRIKKQLLEDASSRIHKKIAVLGGSTTHDIIRIMELFLLDNGIEPEFYESEYGQYWQDAMFPSDELISFAPDMIYVHTSNRNITDYPVMSDDKAQVEDKLSREYSHFTVMWDKLAATFNCPIIQNNFESPFYRLLGNRDVFDIHGRLNFINALNTKFCEYAASHEGFYINDINYLSSCYGLDAWSDPLYWHMYKYSLCVPAIPYLAFNVANIIKSVYGKNKKALVLDLDNTLWGGVVGDDGVDGIEIGQETNLGQVYSEIQTYLKAQKDIGVMLNVDSKNDEENAIAGLNHPDGVLKPDDFIYIKANWEPKSENFKAIAKSMNILPESMVFVDDNPAEREIIKQQVTGAPAPEIGKPEDYIRVIDHSGFFEVTNLSEDDKKRNDMYKANREREKLEESFQDYGQYLTSLDMKAVIKPFEDLYMARIAQLTNKSNQFNLTTKRFTQEEIAKAAADDSNITLYGRLMDKFGDNGIVSLVMGHQEEKECHIDLWLMSCRVLKRDMEFAMMDALADECQKRGIDTIIGYYYPTTKNKMVKEFYSLQGFDKIKEDADGNTVWKLDISSGYENKNRYIALDNDLK</sequence>
<proteinExistence type="predicted"/>
<name>A0A1M5XUT7_BUTFI</name>
<dbReference type="OrthoDB" id="323926at2"/>
<dbReference type="InterPro" id="IPR010033">
    <property type="entry name" value="HAD_SF_ppase_IIIC"/>
</dbReference>
<dbReference type="AlphaFoldDB" id="A0A1M5XUT7"/>
<dbReference type="Gene3D" id="3.40.50.1110">
    <property type="entry name" value="SGNH hydrolase"/>
    <property type="match status" value="1"/>
</dbReference>
<evidence type="ECO:0000313" key="3">
    <source>
        <dbReference type="Proteomes" id="UP000184278"/>
    </source>
</evidence>
<dbReference type="InterPro" id="IPR010037">
    <property type="entry name" value="FkbH_domain"/>
</dbReference>
<dbReference type="NCBIfam" id="TIGR01681">
    <property type="entry name" value="HAD-SF-IIIC"/>
    <property type="match status" value="1"/>
</dbReference>
<dbReference type="STRING" id="1121131.SAMN02745229_01334"/>
<dbReference type="RefSeq" id="WP_073386518.1">
    <property type="nucleotide sequence ID" value="NZ_FQXK01000010.1"/>
</dbReference>
<dbReference type="Gene3D" id="3.40.50.1000">
    <property type="entry name" value="HAD superfamily/HAD-like"/>
    <property type="match status" value="1"/>
</dbReference>
<protein>
    <submittedName>
        <fullName evidence="2">HAD-superfamily phosphatase, subfamily IIIC/FkbH-like domain-containing protein</fullName>
    </submittedName>
</protein>
<dbReference type="InterPro" id="IPR036412">
    <property type="entry name" value="HAD-like_sf"/>
</dbReference>
<dbReference type="InterPro" id="IPR036514">
    <property type="entry name" value="SGNH_hydro_sf"/>
</dbReference>
<feature type="domain" description="BF1531-like N-terminal" evidence="1">
    <location>
        <begin position="35"/>
        <end position="231"/>
    </location>
</feature>
<keyword evidence="3" id="KW-1185">Reference proteome</keyword>
<organism evidence="2 3">
    <name type="scientific">Butyrivibrio fibrisolvens DSM 3071</name>
    <dbReference type="NCBI Taxonomy" id="1121131"/>
    <lineage>
        <taxon>Bacteria</taxon>
        <taxon>Bacillati</taxon>
        <taxon>Bacillota</taxon>
        <taxon>Clostridia</taxon>
        <taxon>Lachnospirales</taxon>
        <taxon>Lachnospiraceae</taxon>
        <taxon>Butyrivibrio</taxon>
    </lineage>
</organism>